<reference evidence="1 2" key="1">
    <citation type="submission" date="2016-10" db="EMBL/GenBank/DDBJ databases">
        <authorList>
            <person name="de Groot N.N."/>
        </authorList>
    </citation>
    <scope>NUCLEOTIDE SEQUENCE [LARGE SCALE GENOMIC DNA]</scope>
    <source>
        <strain evidence="1 2">KH2T6</strain>
    </source>
</reference>
<proteinExistence type="predicted"/>
<dbReference type="OrthoDB" id="9816735at2"/>
<organism evidence="1 2">
    <name type="scientific">Ruminococcus albus</name>
    <dbReference type="NCBI Taxonomy" id="1264"/>
    <lineage>
        <taxon>Bacteria</taxon>
        <taxon>Bacillati</taxon>
        <taxon>Bacillota</taxon>
        <taxon>Clostridia</taxon>
        <taxon>Eubacteriales</taxon>
        <taxon>Oscillospiraceae</taxon>
        <taxon>Ruminococcus</taxon>
    </lineage>
</organism>
<sequence length="594" mass="69908">MNNENYQNAENIAYSNRETEEGSNCIDISSKCRLEVLTTVMNLKKNGSLEYQIPIKYTLYKDKEYQHPEYSETMVYKGSDFNDPRKKFYYPDWVLWDFQLTAKVKKSLFATITKIAHSMDYVKHYEFPIGYNIIDSWRVFNTGDTLIYPDKIKAYLSNSDYRLKDYEIGPECWKFAKKVMDDIPAVQNLFIASLIPYILILINPSERSRYNLVTVLLKNGETFATELCKIFFSMYVYKNDPERPYNLFDLDSDLTDIETATQMNNCTVVLDSLRKTDVKELDRKIKQTVAKLIFRMDGLNNDAHKGKNLSIKSNLAIIADYFFEDPAILRRCIFVLMNSSCKKKQLTWYQENARYLMGLKVLFIQFILKNFDELKETANLLLNQYSYKTASRKLSDYNAIMHVTAEIFLKFYFETNNYDDSACLIDSTNGNVVIHHSKQDLFDSIDNCIADTWRMLEPSKDSWKYDVINEFLKEIILEDPKYVTHDIEQFKQELEDYGDKLPPHFVYYSSFNNQYIVRSKHLEKHFWKKCEKSFSGKSITKILAKDINEDKENCLIETEGKNLTVHALSDFQINKRFICINKKTAKKYVKQILT</sequence>
<dbReference type="Proteomes" id="UP000186015">
    <property type="component" value="Unassembled WGS sequence"/>
</dbReference>
<gene>
    <name evidence="1" type="ORF">SAMN05216469_10953</name>
</gene>
<name>A0A1H7LJI5_RUMAL</name>
<accession>A0A1H7LJI5</accession>
<evidence type="ECO:0000313" key="2">
    <source>
        <dbReference type="Proteomes" id="UP000186015"/>
    </source>
</evidence>
<protein>
    <submittedName>
        <fullName evidence="1">Uncharacterized protein</fullName>
    </submittedName>
</protein>
<dbReference type="RefSeq" id="WP_074833715.1">
    <property type="nucleotide sequence ID" value="NZ_FOAT01000009.1"/>
</dbReference>
<evidence type="ECO:0000313" key="1">
    <source>
        <dbReference type="EMBL" id="SEK99056.1"/>
    </source>
</evidence>
<dbReference type="EMBL" id="FOAT01000009">
    <property type="protein sequence ID" value="SEK99056.1"/>
    <property type="molecule type" value="Genomic_DNA"/>
</dbReference>
<dbReference type="AlphaFoldDB" id="A0A1H7LJI5"/>